<protein>
    <submittedName>
        <fullName evidence="1">Sigma-70 family RNA polymerase sigma factor</fullName>
    </submittedName>
</protein>
<gene>
    <name evidence="1" type="ORF">WKI47_14965</name>
</gene>
<evidence type="ECO:0000313" key="1">
    <source>
        <dbReference type="EMBL" id="MEJ8305205.1"/>
    </source>
</evidence>
<dbReference type="Proteomes" id="UP001380953">
    <property type="component" value="Unassembled WGS sequence"/>
</dbReference>
<proteinExistence type="predicted"/>
<accession>A0ACC6PE26</accession>
<sequence length="212" mass="24615">MFILENYRSQLTSRASRYVRRLLTWVRSLHASTGSASSSRQPLSAATTWDREEANRRTEHIIDTYGNSILRLAYSYIHNLTDAEDLLQEVLIRYLRSAPSFESAEHEKAWLLRVTINLSKNKIKFNQRRHTSELIDADFYTEAESDLKIVWEAVKSLPSAYAEVLHLFYQEGYPTEQIASLLSKKESTVRSLLHRGRAKLKAVLKEEYDFAE</sequence>
<keyword evidence="2" id="KW-1185">Reference proteome</keyword>
<dbReference type="EMBL" id="JBBKAR010000039">
    <property type="protein sequence ID" value="MEJ8305205.1"/>
    <property type="molecule type" value="Genomic_DNA"/>
</dbReference>
<evidence type="ECO:0000313" key="2">
    <source>
        <dbReference type="Proteomes" id="UP001380953"/>
    </source>
</evidence>
<organism evidence="1 2">
    <name type="scientific">Saccharibacillus sacchari</name>
    <dbReference type="NCBI Taxonomy" id="456493"/>
    <lineage>
        <taxon>Bacteria</taxon>
        <taxon>Bacillati</taxon>
        <taxon>Bacillota</taxon>
        <taxon>Bacilli</taxon>
        <taxon>Bacillales</taxon>
        <taxon>Paenibacillaceae</taxon>
        <taxon>Saccharibacillus</taxon>
    </lineage>
</organism>
<reference evidence="1" key="1">
    <citation type="submission" date="2024-03" db="EMBL/GenBank/DDBJ databases">
        <title>Whole genome sequecning of epiphytes from Marcgravia umbellata leaves.</title>
        <authorList>
            <person name="Kumar G."/>
            <person name="Savka M.A."/>
        </authorList>
    </citation>
    <scope>NUCLEOTIDE SEQUENCE</scope>
    <source>
        <strain evidence="1">RIT_BL5</strain>
    </source>
</reference>
<name>A0ACC6PE26_9BACL</name>
<comment type="caution">
    <text evidence="1">The sequence shown here is derived from an EMBL/GenBank/DDBJ whole genome shotgun (WGS) entry which is preliminary data.</text>
</comment>